<dbReference type="AlphaFoldDB" id="A0AAJ1W734"/>
<evidence type="ECO:0000313" key="3">
    <source>
        <dbReference type="Proteomes" id="UP001229081"/>
    </source>
</evidence>
<dbReference type="RefSeq" id="WP_287042181.1">
    <property type="nucleotide sequence ID" value="NZ_JAUFSA010000008.1"/>
</dbReference>
<sequence>MADISQLHPLIQKALRTGEVPNRQELAHLLGGKIPNLSDLADETVSDKNATEREHPDAEAFRARYHAMVEERISDWLDDHPQYGNAVPAAVRHRIEDDCDRQIQHQWATHRRRLAPHNDDQNY</sequence>
<reference evidence="2" key="1">
    <citation type="submission" date="2023-06" db="EMBL/GenBank/DDBJ databases">
        <title>Identification of two novel mycobacterium reveal diversities and complexities of Mycobacterium gordonae clade.</title>
        <authorList>
            <person name="Matsumoto Y."/>
            <person name="Nakamura S."/>
            <person name="Motooka D."/>
            <person name="Fukushima K."/>
        </authorList>
    </citation>
    <scope>NUCLEOTIDE SEQUENCE</scope>
    <source>
        <strain evidence="2">TY812</strain>
    </source>
</reference>
<protein>
    <submittedName>
        <fullName evidence="2">Uncharacterized protein</fullName>
    </submittedName>
</protein>
<comment type="caution">
    <text evidence="2">The sequence shown here is derived from an EMBL/GenBank/DDBJ whole genome shotgun (WGS) entry which is preliminary data.</text>
</comment>
<gene>
    <name evidence="2" type="ORF">QXL92_34075</name>
</gene>
<accession>A0AAJ1W734</accession>
<proteinExistence type="predicted"/>
<name>A0AAJ1W734_9MYCO</name>
<evidence type="ECO:0000256" key="1">
    <source>
        <dbReference type="SAM" id="MobiDB-lite"/>
    </source>
</evidence>
<dbReference type="EMBL" id="JAUFSA010000008">
    <property type="protein sequence ID" value="MDP7739758.1"/>
    <property type="molecule type" value="Genomic_DNA"/>
</dbReference>
<evidence type="ECO:0000313" key="2">
    <source>
        <dbReference type="EMBL" id="MDP7739758.1"/>
    </source>
</evidence>
<organism evidence="2 3">
    <name type="scientific">Mycobacterium paragordonae</name>
    <dbReference type="NCBI Taxonomy" id="1389713"/>
    <lineage>
        <taxon>Bacteria</taxon>
        <taxon>Bacillati</taxon>
        <taxon>Actinomycetota</taxon>
        <taxon>Actinomycetes</taxon>
        <taxon>Mycobacteriales</taxon>
        <taxon>Mycobacteriaceae</taxon>
        <taxon>Mycobacterium</taxon>
    </lineage>
</organism>
<feature type="region of interest" description="Disordered" evidence="1">
    <location>
        <begin position="37"/>
        <end position="58"/>
    </location>
</feature>
<feature type="compositionally biased region" description="Basic and acidic residues" evidence="1">
    <location>
        <begin position="45"/>
        <end position="58"/>
    </location>
</feature>
<dbReference type="Proteomes" id="UP001229081">
    <property type="component" value="Unassembled WGS sequence"/>
</dbReference>